<sequence>RYPGSSTGDFNFDDDVDIYDYSYLVTNFDRVGDTLSN</sequence>
<feature type="non-terminal residue" evidence="1">
    <location>
        <position position="1"/>
    </location>
</feature>
<dbReference type="PATRIC" id="fig|1618436.3.peg.1369"/>
<name>A0A0G1F9V9_9BACT</name>
<organism evidence="1 2">
    <name type="scientific">Candidatus Gottesmanbacteria bacterium GW2011_GWA1_43_11</name>
    <dbReference type="NCBI Taxonomy" id="1618436"/>
    <lineage>
        <taxon>Bacteria</taxon>
        <taxon>Candidatus Gottesmaniibacteriota</taxon>
    </lineage>
</organism>
<protein>
    <submittedName>
        <fullName evidence="1">Uncharacterized protein</fullName>
    </submittedName>
</protein>
<evidence type="ECO:0000313" key="1">
    <source>
        <dbReference type="EMBL" id="KKS83638.1"/>
    </source>
</evidence>
<gene>
    <name evidence="1" type="ORF">UV59_C0035G0020</name>
</gene>
<proteinExistence type="predicted"/>
<dbReference type="Proteomes" id="UP000034543">
    <property type="component" value="Unassembled WGS sequence"/>
</dbReference>
<evidence type="ECO:0000313" key="2">
    <source>
        <dbReference type="Proteomes" id="UP000034543"/>
    </source>
</evidence>
<accession>A0A0G1F9V9</accession>
<dbReference type="EMBL" id="LCFB01000035">
    <property type="protein sequence ID" value="KKS83638.1"/>
    <property type="molecule type" value="Genomic_DNA"/>
</dbReference>
<reference evidence="1 2" key="1">
    <citation type="journal article" date="2015" name="Nature">
        <title>rRNA introns, odd ribosomes, and small enigmatic genomes across a large radiation of phyla.</title>
        <authorList>
            <person name="Brown C.T."/>
            <person name="Hug L.A."/>
            <person name="Thomas B.C."/>
            <person name="Sharon I."/>
            <person name="Castelle C.J."/>
            <person name="Singh A."/>
            <person name="Wilkins M.J."/>
            <person name="Williams K.H."/>
            <person name="Banfield J.F."/>
        </authorList>
    </citation>
    <scope>NUCLEOTIDE SEQUENCE [LARGE SCALE GENOMIC DNA]</scope>
</reference>
<dbReference type="AlphaFoldDB" id="A0A0G1F9V9"/>
<dbReference type="STRING" id="1618436.UV59_C0035G0020"/>
<comment type="caution">
    <text evidence="1">The sequence shown here is derived from an EMBL/GenBank/DDBJ whole genome shotgun (WGS) entry which is preliminary data.</text>
</comment>